<feature type="domain" description="HTH luxR-type" evidence="6">
    <location>
        <begin position="157"/>
        <end position="222"/>
    </location>
</feature>
<evidence type="ECO:0000256" key="2">
    <source>
        <dbReference type="ARBA" id="ARBA00023015"/>
    </source>
</evidence>
<keyword evidence="4" id="KW-0804">Transcription</keyword>
<dbReference type="InterPro" id="IPR058245">
    <property type="entry name" value="NreC/VraR/RcsB-like_REC"/>
</dbReference>
<evidence type="ECO:0000256" key="5">
    <source>
        <dbReference type="PROSITE-ProRule" id="PRU00169"/>
    </source>
</evidence>
<organism evidence="8 9">
    <name type="scientific">Paenibacillus rhizosphaerae</name>
    <dbReference type="NCBI Taxonomy" id="297318"/>
    <lineage>
        <taxon>Bacteria</taxon>
        <taxon>Bacillati</taxon>
        <taxon>Bacillota</taxon>
        <taxon>Bacilli</taxon>
        <taxon>Bacillales</taxon>
        <taxon>Paenibacillaceae</taxon>
        <taxon>Paenibacillus</taxon>
    </lineage>
</organism>
<dbReference type="InterPro" id="IPR001789">
    <property type="entry name" value="Sig_transdc_resp-reg_receiver"/>
</dbReference>
<dbReference type="SMART" id="SM00448">
    <property type="entry name" value="REC"/>
    <property type="match status" value="1"/>
</dbReference>
<dbReference type="Gene3D" id="3.40.50.2300">
    <property type="match status" value="1"/>
</dbReference>
<evidence type="ECO:0000256" key="3">
    <source>
        <dbReference type="ARBA" id="ARBA00023125"/>
    </source>
</evidence>
<accession>A0A839TRK1</accession>
<feature type="domain" description="Response regulatory" evidence="7">
    <location>
        <begin position="9"/>
        <end position="126"/>
    </location>
</feature>
<dbReference type="InterPro" id="IPR011006">
    <property type="entry name" value="CheY-like_superfamily"/>
</dbReference>
<dbReference type="InterPro" id="IPR039420">
    <property type="entry name" value="WalR-like"/>
</dbReference>
<dbReference type="PANTHER" id="PTHR43214:SF41">
    <property type="entry name" value="NITRATE_NITRITE RESPONSE REGULATOR PROTEIN NARP"/>
    <property type="match status" value="1"/>
</dbReference>
<dbReference type="SUPFAM" id="SSF52172">
    <property type="entry name" value="CheY-like"/>
    <property type="match status" value="1"/>
</dbReference>
<reference evidence="8 9" key="1">
    <citation type="submission" date="2020-08" db="EMBL/GenBank/DDBJ databases">
        <title>Genomic Encyclopedia of Type Strains, Phase III (KMG-III): the genomes of soil and plant-associated and newly described type strains.</title>
        <authorList>
            <person name="Whitman W."/>
        </authorList>
    </citation>
    <scope>NUCLEOTIDE SEQUENCE [LARGE SCALE GENOMIC DNA]</scope>
    <source>
        <strain evidence="8 9">CECT 5831</strain>
    </source>
</reference>
<dbReference type="GO" id="GO:0006355">
    <property type="term" value="P:regulation of DNA-templated transcription"/>
    <property type="evidence" value="ECO:0007669"/>
    <property type="project" value="InterPro"/>
</dbReference>
<dbReference type="PROSITE" id="PS50110">
    <property type="entry name" value="RESPONSE_REGULATORY"/>
    <property type="match status" value="1"/>
</dbReference>
<dbReference type="SMART" id="SM00421">
    <property type="entry name" value="HTH_LUXR"/>
    <property type="match status" value="1"/>
</dbReference>
<evidence type="ECO:0000313" key="9">
    <source>
        <dbReference type="Proteomes" id="UP000517523"/>
    </source>
</evidence>
<feature type="modified residue" description="4-aspartylphosphate" evidence="5">
    <location>
        <position position="60"/>
    </location>
</feature>
<dbReference type="PRINTS" id="PR00038">
    <property type="entry name" value="HTHLUXR"/>
</dbReference>
<evidence type="ECO:0000259" key="7">
    <source>
        <dbReference type="PROSITE" id="PS50110"/>
    </source>
</evidence>
<keyword evidence="1 5" id="KW-0597">Phosphoprotein</keyword>
<dbReference type="CDD" id="cd06170">
    <property type="entry name" value="LuxR_C_like"/>
    <property type="match status" value="1"/>
</dbReference>
<dbReference type="CDD" id="cd17535">
    <property type="entry name" value="REC_NarL-like"/>
    <property type="match status" value="1"/>
</dbReference>
<dbReference type="Pfam" id="PF00072">
    <property type="entry name" value="Response_reg"/>
    <property type="match status" value="1"/>
</dbReference>
<proteinExistence type="predicted"/>
<evidence type="ECO:0000256" key="1">
    <source>
        <dbReference type="ARBA" id="ARBA00022553"/>
    </source>
</evidence>
<dbReference type="RefSeq" id="WP_183583374.1">
    <property type="nucleotide sequence ID" value="NZ_JACHXJ010000003.1"/>
</dbReference>
<dbReference type="Proteomes" id="UP000517523">
    <property type="component" value="Unassembled WGS sequence"/>
</dbReference>
<keyword evidence="2" id="KW-0805">Transcription regulation</keyword>
<evidence type="ECO:0000259" key="6">
    <source>
        <dbReference type="PROSITE" id="PS50043"/>
    </source>
</evidence>
<dbReference type="GO" id="GO:0003677">
    <property type="term" value="F:DNA binding"/>
    <property type="evidence" value="ECO:0007669"/>
    <property type="project" value="UniProtKB-KW"/>
</dbReference>
<dbReference type="InterPro" id="IPR000792">
    <property type="entry name" value="Tscrpt_reg_LuxR_C"/>
</dbReference>
<name>A0A839TRK1_9BACL</name>
<dbReference type="PROSITE" id="PS50043">
    <property type="entry name" value="HTH_LUXR_2"/>
    <property type="match status" value="1"/>
</dbReference>
<sequence>MKTIVNPIKVLIVDGSEQTRNKLTRIMANNPAIVLVGSVGSGYEAVAFAANNAPDVAVMDIEIESRLAGLYAMREIIKLRPNTKVIIYTVQNTDYFISNAFLFGASDYLIKGVSESDLLDTIIRAAQNRSYIHPEAAEYLRKEYIQLKNVQENLAYTVQVILKLTPSEMEILHLLRSGMKYEEIAEVRFTEMTTLKTHISNLLRKFDKKSVVMLLETIENTGFFSLLENAK</sequence>
<comment type="caution">
    <text evidence="8">The sequence shown here is derived from an EMBL/GenBank/DDBJ whole genome shotgun (WGS) entry which is preliminary data.</text>
</comment>
<keyword evidence="3 8" id="KW-0238">DNA-binding</keyword>
<dbReference type="EMBL" id="JACHXJ010000003">
    <property type="protein sequence ID" value="MBB3129153.1"/>
    <property type="molecule type" value="Genomic_DNA"/>
</dbReference>
<evidence type="ECO:0000256" key="4">
    <source>
        <dbReference type="ARBA" id="ARBA00023163"/>
    </source>
</evidence>
<evidence type="ECO:0000313" key="8">
    <source>
        <dbReference type="EMBL" id="MBB3129153.1"/>
    </source>
</evidence>
<dbReference type="Pfam" id="PF00196">
    <property type="entry name" value="GerE"/>
    <property type="match status" value="1"/>
</dbReference>
<gene>
    <name evidence="8" type="ORF">FHS19_003828</name>
</gene>
<dbReference type="GO" id="GO:0000160">
    <property type="term" value="P:phosphorelay signal transduction system"/>
    <property type="evidence" value="ECO:0007669"/>
    <property type="project" value="InterPro"/>
</dbReference>
<dbReference type="AlphaFoldDB" id="A0A839TRK1"/>
<protein>
    <submittedName>
        <fullName evidence="8">DNA-binding NarL/FixJ family response regulator</fullName>
    </submittedName>
</protein>
<dbReference type="PANTHER" id="PTHR43214">
    <property type="entry name" value="TWO-COMPONENT RESPONSE REGULATOR"/>
    <property type="match status" value="1"/>
</dbReference>